<dbReference type="Gene3D" id="2.40.50.140">
    <property type="entry name" value="Nucleic acid-binding proteins"/>
    <property type="match status" value="1"/>
</dbReference>
<dbReference type="GO" id="GO:0006260">
    <property type="term" value="P:DNA replication"/>
    <property type="evidence" value="ECO:0007669"/>
    <property type="project" value="InterPro"/>
</dbReference>
<proteinExistence type="predicted"/>
<organism evidence="3 4">
    <name type="scientific">Lishizhenia tianjinensis</name>
    <dbReference type="NCBI Taxonomy" id="477690"/>
    <lineage>
        <taxon>Bacteria</taxon>
        <taxon>Pseudomonadati</taxon>
        <taxon>Bacteroidota</taxon>
        <taxon>Flavobacteriia</taxon>
        <taxon>Flavobacteriales</taxon>
        <taxon>Crocinitomicaceae</taxon>
        <taxon>Lishizhenia</taxon>
    </lineage>
</organism>
<evidence type="ECO:0000256" key="1">
    <source>
        <dbReference type="ARBA" id="ARBA00023125"/>
    </source>
</evidence>
<sequence>MEILNINHVNLIGQISNEPRFSEENGTIKATFSLRTNEPYLDEEGKTMRMSNWHNIVATGRLARLIQELGYKSRPLGVQGRMVSRFYKNKKGLRQTIIAVEASDLTII</sequence>
<reference evidence="3 4" key="1">
    <citation type="submission" date="2016-10" db="EMBL/GenBank/DDBJ databases">
        <authorList>
            <person name="de Groot N.N."/>
        </authorList>
    </citation>
    <scope>NUCLEOTIDE SEQUENCE [LARGE SCALE GENOMIC DNA]</scope>
    <source>
        <strain evidence="3 4">CGMCC 1.7005</strain>
    </source>
</reference>
<dbReference type="InterPro" id="IPR012340">
    <property type="entry name" value="NA-bd_OB-fold"/>
</dbReference>
<keyword evidence="4" id="KW-1185">Reference proteome</keyword>
<dbReference type="InterPro" id="IPR011344">
    <property type="entry name" value="ssDNA-bd"/>
</dbReference>
<keyword evidence="1 2" id="KW-0238">DNA-binding</keyword>
<name>A0A1I7BRX1_9FLAO</name>
<dbReference type="Pfam" id="PF00436">
    <property type="entry name" value="SSB"/>
    <property type="match status" value="1"/>
</dbReference>
<dbReference type="Proteomes" id="UP000236454">
    <property type="component" value="Unassembled WGS sequence"/>
</dbReference>
<dbReference type="PIRSF" id="PIRSF002070">
    <property type="entry name" value="SSB"/>
    <property type="match status" value="1"/>
</dbReference>
<dbReference type="OrthoDB" id="9809878at2"/>
<gene>
    <name evidence="3" type="ORF">SAMN05216474_3030</name>
</gene>
<dbReference type="CDD" id="cd04496">
    <property type="entry name" value="SSB_OBF"/>
    <property type="match status" value="1"/>
</dbReference>
<dbReference type="InterPro" id="IPR000424">
    <property type="entry name" value="Primosome_PriB/ssb"/>
</dbReference>
<accession>A0A1I7BRX1</accession>
<protein>
    <recommendedName>
        <fullName evidence="2">Single-stranded DNA-binding protein</fullName>
    </recommendedName>
</protein>
<dbReference type="GO" id="GO:0003697">
    <property type="term" value="F:single-stranded DNA binding"/>
    <property type="evidence" value="ECO:0007669"/>
    <property type="project" value="InterPro"/>
</dbReference>
<dbReference type="SUPFAM" id="SSF50249">
    <property type="entry name" value="Nucleic acid-binding proteins"/>
    <property type="match status" value="1"/>
</dbReference>
<dbReference type="RefSeq" id="WP_090252877.1">
    <property type="nucleotide sequence ID" value="NZ_FPAS01000006.1"/>
</dbReference>
<evidence type="ECO:0000313" key="4">
    <source>
        <dbReference type="Proteomes" id="UP000236454"/>
    </source>
</evidence>
<dbReference type="STRING" id="477690.SAMN05216474_3030"/>
<evidence type="ECO:0000256" key="2">
    <source>
        <dbReference type="PIRNR" id="PIRNR002070"/>
    </source>
</evidence>
<dbReference type="EMBL" id="FPAS01000006">
    <property type="protein sequence ID" value="SFT89853.1"/>
    <property type="molecule type" value="Genomic_DNA"/>
</dbReference>
<dbReference type="AlphaFoldDB" id="A0A1I7BRX1"/>
<evidence type="ECO:0000313" key="3">
    <source>
        <dbReference type="EMBL" id="SFT89853.1"/>
    </source>
</evidence>
<dbReference type="PROSITE" id="PS50935">
    <property type="entry name" value="SSB"/>
    <property type="match status" value="1"/>
</dbReference>